<sequence length="90" mass="10396">MNNGEGGNRQAIVCTFYKRSVIPDMANEKWRICMDYIDLNKAFPKHLYPLPSIDRLVDGTSRYGLLSFMMLILGIIKFGCIVRTKRKQHS</sequence>
<dbReference type="OrthoDB" id="1423731at2759"/>
<dbReference type="SUPFAM" id="SSF56672">
    <property type="entry name" value="DNA/RNA polymerases"/>
    <property type="match status" value="1"/>
</dbReference>
<name>A0A371EXH0_MUCPR</name>
<dbReference type="InterPro" id="IPR043128">
    <property type="entry name" value="Rev_trsase/Diguanyl_cyclase"/>
</dbReference>
<accession>A0A371EXH0</accession>
<evidence type="ECO:0000256" key="1">
    <source>
        <dbReference type="SAM" id="Phobius"/>
    </source>
</evidence>
<dbReference type="InterPro" id="IPR043502">
    <property type="entry name" value="DNA/RNA_pol_sf"/>
</dbReference>
<keyword evidence="1" id="KW-1133">Transmembrane helix</keyword>
<proteinExistence type="predicted"/>
<feature type="transmembrane region" description="Helical" evidence="1">
    <location>
        <begin position="63"/>
        <end position="82"/>
    </location>
</feature>
<feature type="non-terminal residue" evidence="2">
    <location>
        <position position="1"/>
    </location>
</feature>
<keyword evidence="1" id="KW-0812">Transmembrane</keyword>
<keyword evidence="1" id="KW-0472">Membrane</keyword>
<gene>
    <name evidence="2" type="ORF">CR513_49989</name>
</gene>
<comment type="caution">
    <text evidence="2">The sequence shown here is derived from an EMBL/GenBank/DDBJ whole genome shotgun (WGS) entry which is preliminary data.</text>
</comment>
<protein>
    <submittedName>
        <fullName evidence="2">Uncharacterized protein</fullName>
    </submittedName>
</protein>
<reference evidence="2" key="1">
    <citation type="submission" date="2018-05" db="EMBL/GenBank/DDBJ databases">
        <title>Draft genome of Mucuna pruriens seed.</title>
        <authorList>
            <person name="Nnadi N.E."/>
            <person name="Vos R."/>
            <person name="Hasami M.H."/>
            <person name="Devisetty U.K."/>
            <person name="Aguiy J.C."/>
        </authorList>
    </citation>
    <scope>NUCLEOTIDE SEQUENCE [LARGE SCALE GENOMIC DNA]</scope>
    <source>
        <strain evidence="2">JCA_2017</strain>
    </source>
</reference>
<dbReference type="EMBL" id="QJKJ01011586">
    <property type="protein sequence ID" value="RDX70750.1"/>
    <property type="molecule type" value="Genomic_DNA"/>
</dbReference>
<dbReference type="Gene3D" id="3.30.70.270">
    <property type="match status" value="1"/>
</dbReference>
<evidence type="ECO:0000313" key="3">
    <source>
        <dbReference type="Proteomes" id="UP000257109"/>
    </source>
</evidence>
<dbReference type="Proteomes" id="UP000257109">
    <property type="component" value="Unassembled WGS sequence"/>
</dbReference>
<keyword evidence="3" id="KW-1185">Reference proteome</keyword>
<organism evidence="2 3">
    <name type="scientific">Mucuna pruriens</name>
    <name type="common">Velvet bean</name>
    <name type="synonym">Dolichos pruriens</name>
    <dbReference type="NCBI Taxonomy" id="157652"/>
    <lineage>
        <taxon>Eukaryota</taxon>
        <taxon>Viridiplantae</taxon>
        <taxon>Streptophyta</taxon>
        <taxon>Embryophyta</taxon>
        <taxon>Tracheophyta</taxon>
        <taxon>Spermatophyta</taxon>
        <taxon>Magnoliopsida</taxon>
        <taxon>eudicotyledons</taxon>
        <taxon>Gunneridae</taxon>
        <taxon>Pentapetalae</taxon>
        <taxon>rosids</taxon>
        <taxon>fabids</taxon>
        <taxon>Fabales</taxon>
        <taxon>Fabaceae</taxon>
        <taxon>Papilionoideae</taxon>
        <taxon>50 kb inversion clade</taxon>
        <taxon>NPAAA clade</taxon>
        <taxon>indigoferoid/millettioid clade</taxon>
        <taxon>Phaseoleae</taxon>
        <taxon>Mucuna</taxon>
    </lineage>
</organism>
<dbReference type="AlphaFoldDB" id="A0A371EXH0"/>
<evidence type="ECO:0000313" key="2">
    <source>
        <dbReference type="EMBL" id="RDX70750.1"/>
    </source>
</evidence>